<proteinExistence type="predicted"/>
<accession>A0AAW1YJR0</accession>
<organism evidence="1 2">
    <name type="scientific">Rubus argutus</name>
    <name type="common">Southern blackberry</name>
    <dbReference type="NCBI Taxonomy" id="59490"/>
    <lineage>
        <taxon>Eukaryota</taxon>
        <taxon>Viridiplantae</taxon>
        <taxon>Streptophyta</taxon>
        <taxon>Embryophyta</taxon>
        <taxon>Tracheophyta</taxon>
        <taxon>Spermatophyta</taxon>
        <taxon>Magnoliopsida</taxon>
        <taxon>eudicotyledons</taxon>
        <taxon>Gunneridae</taxon>
        <taxon>Pentapetalae</taxon>
        <taxon>rosids</taxon>
        <taxon>fabids</taxon>
        <taxon>Rosales</taxon>
        <taxon>Rosaceae</taxon>
        <taxon>Rosoideae</taxon>
        <taxon>Rosoideae incertae sedis</taxon>
        <taxon>Rubus</taxon>
    </lineage>
</organism>
<protein>
    <recommendedName>
        <fullName evidence="3">Secreted protein</fullName>
    </recommendedName>
</protein>
<keyword evidence="2" id="KW-1185">Reference proteome</keyword>
<dbReference type="EMBL" id="JBEDUW010000001">
    <property type="protein sequence ID" value="KAK9948858.1"/>
    <property type="molecule type" value="Genomic_DNA"/>
</dbReference>
<reference evidence="1 2" key="1">
    <citation type="journal article" date="2023" name="G3 (Bethesda)">
        <title>A chromosome-length genome assembly and annotation of blackberry (Rubus argutus, cv. 'Hillquist').</title>
        <authorList>
            <person name="Bruna T."/>
            <person name="Aryal R."/>
            <person name="Dudchenko O."/>
            <person name="Sargent D.J."/>
            <person name="Mead D."/>
            <person name="Buti M."/>
            <person name="Cavallini A."/>
            <person name="Hytonen T."/>
            <person name="Andres J."/>
            <person name="Pham M."/>
            <person name="Weisz D."/>
            <person name="Mascagni F."/>
            <person name="Usai G."/>
            <person name="Natali L."/>
            <person name="Bassil N."/>
            <person name="Fernandez G.E."/>
            <person name="Lomsadze A."/>
            <person name="Armour M."/>
            <person name="Olukolu B."/>
            <person name="Poorten T."/>
            <person name="Britton C."/>
            <person name="Davik J."/>
            <person name="Ashrafi H."/>
            <person name="Aiden E.L."/>
            <person name="Borodovsky M."/>
            <person name="Worthington M."/>
        </authorList>
    </citation>
    <scope>NUCLEOTIDE SEQUENCE [LARGE SCALE GENOMIC DNA]</scope>
    <source>
        <strain evidence="1">PI 553951</strain>
    </source>
</reference>
<sequence length="79" mass="9024">MNFILNSLTFMLVAHVIGSSWYLFAFKRVNQCLLEACQKAGFHSCHHFWIVITINHGFIKSLGSGETGHEIKRLLLVFT</sequence>
<gene>
    <name evidence="1" type="ORF">M0R45_004417</name>
</gene>
<comment type="caution">
    <text evidence="1">The sequence shown here is derived from an EMBL/GenBank/DDBJ whole genome shotgun (WGS) entry which is preliminary data.</text>
</comment>
<name>A0AAW1YJR0_RUBAR</name>
<dbReference type="Proteomes" id="UP001457282">
    <property type="component" value="Unassembled WGS sequence"/>
</dbReference>
<evidence type="ECO:0000313" key="1">
    <source>
        <dbReference type="EMBL" id="KAK9948858.1"/>
    </source>
</evidence>
<dbReference type="AlphaFoldDB" id="A0AAW1YJR0"/>
<evidence type="ECO:0008006" key="3">
    <source>
        <dbReference type="Google" id="ProtNLM"/>
    </source>
</evidence>
<evidence type="ECO:0000313" key="2">
    <source>
        <dbReference type="Proteomes" id="UP001457282"/>
    </source>
</evidence>